<accession>A0A2B7WJT7</accession>
<feature type="transmembrane region" description="Helical" evidence="2">
    <location>
        <begin position="6"/>
        <end position="25"/>
    </location>
</feature>
<feature type="compositionally biased region" description="Basic residues" evidence="1">
    <location>
        <begin position="198"/>
        <end position="208"/>
    </location>
</feature>
<keyword evidence="2" id="KW-0472">Membrane</keyword>
<reference evidence="3 4" key="1">
    <citation type="submission" date="2017-10" db="EMBL/GenBank/DDBJ databases">
        <title>Comparative genomics in systemic dimorphic fungi from Ajellomycetaceae.</title>
        <authorList>
            <person name="Munoz J.F."/>
            <person name="Mcewen J.G."/>
            <person name="Clay O.K."/>
            <person name="Cuomo C.A."/>
        </authorList>
    </citation>
    <scope>NUCLEOTIDE SEQUENCE [LARGE SCALE GENOMIC DNA]</scope>
    <source>
        <strain evidence="3 4">UAMH5409</strain>
    </source>
</reference>
<gene>
    <name evidence="3" type="ORF">AJ79_09428</name>
</gene>
<keyword evidence="2" id="KW-1133">Transmembrane helix</keyword>
<keyword evidence="2" id="KW-0812">Transmembrane</keyword>
<dbReference type="Proteomes" id="UP000223968">
    <property type="component" value="Unassembled WGS sequence"/>
</dbReference>
<sequence length="208" mass="23302">MASLTFSDITTAIAFISIIGLIMTYDHITIINKKLEGLHSKLSAAMRQAEAADIDARSAIEKCNVYRKKMVLLEEKLNDYHSSLMDEIASIAERQVLSTHTSREKYQGSFGRQLYEMPSTSSRRTDTGSHISRKTARGTILPRDTHRSTSAAGPDYIIAETPPPKEKPESGKNSMRSVIANMSLRAPWRSKSKETRASIKRRMASFHL</sequence>
<keyword evidence="4" id="KW-1185">Reference proteome</keyword>
<dbReference type="OrthoDB" id="4186707at2759"/>
<organism evidence="3 4">
    <name type="scientific">Helicocarpus griseus UAMH5409</name>
    <dbReference type="NCBI Taxonomy" id="1447875"/>
    <lineage>
        <taxon>Eukaryota</taxon>
        <taxon>Fungi</taxon>
        <taxon>Dikarya</taxon>
        <taxon>Ascomycota</taxon>
        <taxon>Pezizomycotina</taxon>
        <taxon>Eurotiomycetes</taxon>
        <taxon>Eurotiomycetidae</taxon>
        <taxon>Onygenales</taxon>
        <taxon>Ajellomycetaceae</taxon>
        <taxon>Helicocarpus</taxon>
    </lineage>
</organism>
<proteinExistence type="predicted"/>
<feature type="region of interest" description="Disordered" evidence="1">
    <location>
        <begin position="115"/>
        <end position="208"/>
    </location>
</feature>
<evidence type="ECO:0000313" key="3">
    <source>
        <dbReference type="EMBL" id="PGG96866.1"/>
    </source>
</evidence>
<comment type="caution">
    <text evidence="3">The sequence shown here is derived from an EMBL/GenBank/DDBJ whole genome shotgun (WGS) entry which is preliminary data.</text>
</comment>
<evidence type="ECO:0000256" key="2">
    <source>
        <dbReference type="SAM" id="Phobius"/>
    </source>
</evidence>
<evidence type="ECO:0000313" key="4">
    <source>
        <dbReference type="Proteomes" id="UP000223968"/>
    </source>
</evidence>
<dbReference type="AlphaFoldDB" id="A0A2B7WJT7"/>
<dbReference type="EMBL" id="PDNB01000265">
    <property type="protein sequence ID" value="PGG96866.1"/>
    <property type="molecule type" value="Genomic_DNA"/>
</dbReference>
<name>A0A2B7WJT7_9EURO</name>
<evidence type="ECO:0000256" key="1">
    <source>
        <dbReference type="SAM" id="MobiDB-lite"/>
    </source>
</evidence>
<protein>
    <submittedName>
        <fullName evidence="3">Uncharacterized protein</fullName>
    </submittedName>
</protein>